<keyword evidence="2" id="KW-1185">Reference proteome</keyword>
<organism evidence="1 2">
    <name type="scientific">Boeremia exigua</name>
    <dbReference type="NCBI Taxonomy" id="749465"/>
    <lineage>
        <taxon>Eukaryota</taxon>
        <taxon>Fungi</taxon>
        <taxon>Dikarya</taxon>
        <taxon>Ascomycota</taxon>
        <taxon>Pezizomycotina</taxon>
        <taxon>Dothideomycetes</taxon>
        <taxon>Pleosporomycetidae</taxon>
        <taxon>Pleosporales</taxon>
        <taxon>Pleosporineae</taxon>
        <taxon>Didymellaceae</taxon>
        <taxon>Boeremia</taxon>
    </lineage>
</organism>
<dbReference type="EMBL" id="JAPHNI010000501">
    <property type="protein sequence ID" value="KAJ8110423.1"/>
    <property type="molecule type" value="Genomic_DNA"/>
</dbReference>
<sequence length="83" mass="9425">MHNNQAKRRHHHSKHLNPPPPAPRHGQNRVLAPAPEAHRSGPANLRTQTHLRPSILPSRAPADEYAVYLVWLTRVSAVLWEVD</sequence>
<gene>
    <name evidence="1" type="ORF">OPT61_g6731</name>
</gene>
<accession>A0ACC2I5X0</accession>
<reference evidence="1" key="1">
    <citation type="submission" date="2022-11" db="EMBL/GenBank/DDBJ databases">
        <title>Genome Sequence of Boeremia exigua.</title>
        <authorList>
            <person name="Buettner E."/>
        </authorList>
    </citation>
    <scope>NUCLEOTIDE SEQUENCE</scope>
    <source>
        <strain evidence="1">CU02</strain>
    </source>
</reference>
<proteinExistence type="predicted"/>
<evidence type="ECO:0000313" key="2">
    <source>
        <dbReference type="Proteomes" id="UP001153331"/>
    </source>
</evidence>
<evidence type="ECO:0000313" key="1">
    <source>
        <dbReference type="EMBL" id="KAJ8110423.1"/>
    </source>
</evidence>
<dbReference type="Proteomes" id="UP001153331">
    <property type="component" value="Unassembled WGS sequence"/>
</dbReference>
<protein>
    <submittedName>
        <fullName evidence="1">Uncharacterized protein</fullName>
    </submittedName>
</protein>
<comment type="caution">
    <text evidence="1">The sequence shown here is derived from an EMBL/GenBank/DDBJ whole genome shotgun (WGS) entry which is preliminary data.</text>
</comment>
<name>A0ACC2I5X0_9PLEO</name>